<feature type="domain" description="O-methyltransferase dimerisation" evidence="7">
    <location>
        <begin position="24"/>
        <end position="107"/>
    </location>
</feature>
<keyword evidence="2" id="KW-0808">Transferase</keyword>
<evidence type="ECO:0000256" key="3">
    <source>
        <dbReference type="ARBA" id="ARBA00022691"/>
    </source>
</evidence>
<protein>
    <recommendedName>
        <fullName evidence="9">O-methyltransferase domain-containing protein</fullName>
    </recommendedName>
</protein>
<dbReference type="PIRSF" id="PIRSF005739">
    <property type="entry name" value="O-mtase"/>
    <property type="match status" value="1"/>
</dbReference>
<dbReference type="FunFam" id="1.10.10.10:FF:000836">
    <property type="entry name" value="O-methyltransferase family protein"/>
    <property type="match status" value="1"/>
</dbReference>
<feature type="domain" description="O-methyltransferase C-terminal" evidence="6">
    <location>
        <begin position="129"/>
        <end position="348"/>
    </location>
</feature>
<evidence type="ECO:0000313" key="8">
    <source>
        <dbReference type="EMBL" id="SPD21372.1"/>
    </source>
</evidence>
<reference evidence="8" key="1">
    <citation type="submission" date="2018-02" db="EMBL/GenBank/DDBJ databases">
        <authorList>
            <person name="Cohen D.B."/>
            <person name="Kent A.D."/>
        </authorList>
    </citation>
    <scope>NUCLEOTIDE SEQUENCE</scope>
</reference>
<evidence type="ECO:0000256" key="4">
    <source>
        <dbReference type="ARBA" id="ARBA00038277"/>
    </source>
</evidence>
<sequence>MEETQREAKWNEEEEEQQAEVGIWKYIFGFTEMAVVKCAIELGIADAIESHGSPMTLSELSSTLGCAPSPLYRIMRFLTHRGIFNGKLTTQGSPGYAQTSLSRRLMRHGEHSMAPLILLESSPVMLAPWLSLSAHVLADENSPFEAAHGEDIWSYAEANPAHSQLINEAMACDARVVVPAMIRSCPEVFDGLSSLVDVGGGTGTTLKMLVKACPWLQGINFDLPHVVSVAAEISRVENVGGDMFESVPKADAAFLMVSMVCNENGVLNSVLHDWGDNECIQILKKCREAIPEDKGKVIIVDAVIEEAEIDKLTDARLALDMVMMAHTNTGKERTLKEWGFILGEAGFSRHTVKTIRAVQSVIEAFP</sequence>
<dbReference type="Pfam" id="PF08100">
    <property type="entry name" value="Dimerisation"/>
    <property type="match status" value="1"/>
</dbReference>
<keyword evidence="3" id="KW-0949">S-adenosyl-L-methionine</keyword>
<dbReference type="PROSITE" id="PS51683">
    <property type="entry name" value="SAM_OMT_II"/>
    <property type="match status" value="1"/>
</dbReference>
<dbReference type="GO" id="GO:0032259">
    <property type="term" value="P:methylation"/>
    <property type="evidence" value="ECO:0007669"/>
    <property type="project" value="UniProtKB-KW"/>
</dbReference>
<dbReference type="SUPFAM" id="SSF46785">
    <property type="entry name" value="Winged helix' DNA-binding domain"/>
    <property type="match status" value="1"/>
</dbReference>
<dbReference type="EMBL" id="OIVN01005205">
    <property type="protein sequence ID" value="SPD21372.1"/>
    <property type="molecule type" value="Genomic_DNA"/>
</dbReference>
<dbReference type="InterPro" id="IPR016461">
    <property type="entry name" value="COMT-like"/>
</dbReference>
<name>A0A2N9I9P4_FAGSY</name>
<organism evidence="8">
    <name type="scientific">Fagus sylvatica</name>
    <name type="common">Beechnut</name>
    <dbReference type="NCBI Taxonomy" id="28930"/>
    <lineage>
        <taxon>Eukaryota</taxon>
        <taxon>Viridiplantae</taxon>
        <taxon>Streptophyta</taxon>
        <taxon>Embryophyta</taxon>
        <taxon>Tracheophyta</taxon>
        <taxon>Spermatophyta</taxon>
        <taxon>Magnoliopsida</taxon>
        <taxon>eudicotyledons</taxon>
        <taxon>Gunneridae</taxon>
        <taxon>Pentapetalae</taxon>
        <taxon>rosids</taxon>
        <taxon>fabids</taxon>
        <taxon>Fagales</taxon>
        <taxon>Fagaceae</taxon>
        <taxon>Fagus</taxon>
    </lineage>
</organism>
<evidence type="ECO:0000256" key="5">
    <source>
        <dbReference type="PIRSR" id="PIRSR005739-1"/>
    </source>
</evidence>
<accession>A0A2N9I9P4</accession>
<keyword evidence="1" id="KW-0489">Methyltransferase</keyword>
<dbReference type="Gene3D" id="1.10.10.10">
    <property type="entry name" value="Winged helix-like DNA-binding domain superfamily/Winged helix DNA-binding domain"/>
    <property type="match status" value="1"/>
</dbReference>
<dbReference type="GO" id="GO:0046983">
    <property type="term" value="F:protein dimerization activity"/>
    <property type="evidence" value="ECO:0007669"/>
    <property type="project" value="InterPro"/>
</dbReference>
<dbReference type="InterPro" id="IPR036390">
    <property type="entry name" value="WH_DNA-bd_sf"/>
</dbReference>
<evidence type="ECO:0008006" key="9">
    <source>
        <dbReference type="Google" id="ProtNLM"/>
    </source>
</evidence>
<comment type="similarity">
    <text evidence="4">Belongs to the class I-like SAM-binding methyltransferase superfamily. Cation-independent O-methyltransferase family.</text>
</comment>
<dbReference type="InterPro" id="IPR012967">
    <property type="entry name" value="COMT_dimerisation"/>
</dbReference>
<dbReference type="InterPro" id="IPR001077">
    <property type="entry name" value="COMT_C"/>
</dbReference>
<dbReference type="InterPro" id="IPR036388">
    <property type="entry name" value="WH-like_DNA-bd_sf"/>
</dbReference>
<dbReference type="FunFam" id="3.40.50.150:FF:000294">
    <property type="entry name" value="O-methyltransferase family protein"/>
    <property type="match status" value="1"/>
</dbReference>
<dbReference type="Gene3D" id="3.40.50.150">
    <property type="entry name" value="Vaccinia Virus protein VP39"/>
    <property type="match status" value="1"/>
</dbReference>
<evidence type="ECO:0000259" key="6">
    <source>
        <dbReference type="Pfam" id="PF00891"/>
    </source>
</evidence>
<proteinExistence type="inferred from homology"/>
<dbReference type="GO" id="GO:0008171">
    <property type="term" value="F:O-methyltransferase activity"/>
    <property type="evidence" value="ECO:0007669"/>
    <property type="project" value="InterPro"/>
</dbReference>
<dbReference type="InterPro" id="IPR029063">
    <property type="entry name" value="SAM-dependent_MTases_sf"/>
</dbReference>
<evidence type="ECO:0000259" key="7">
    <source>
        <dbReference type="Pfam" id="PF08100"/>
    </source>
</evidence>
<feature type="active site" description="Proton acceptor" evidence="5">
    <location>
        <position position="272"/>
    </location>
</feature>
<gene>
    <name evidence="8" type="ORF">FSB_LOCUS49254</name>
</gene>
<dbReference type="SUPFAM" id="SSF53335">
    <property type="entry name" value="S-adenosyl-L-methionine-dependent methyltransferases"/>
    <property type="match status" value="1"/>
</dbReference>
<evidence type="ECO:0000256" key="1">
    <source>
        <dbReference type="ARBA" id="ARBA00022603"/>
    </source>
</evidence>
<dbReference type="AlphaFoldDB" id="A0A2N9I9P4"/>
<dbReference type="PANTHER" id="PTHR11746">
    <property type="entry name" value="O-METHYLTRANSFERASE"/>
    <property type="match status" value="1"/>
</dbReference>
<evidence type="ECO:0000256" key="2">
    <source>
        <dbReference type="ARBA" id="ARBA00022679"/>
    </source>
</evidence>
<dbReference type="Pfam" id="PF00891">
    <property type="entry name" value="Methyltransf_2"/>
    <property type="match status" value="1"/>
</dbReference>